<proteinExistence type="predicted"/>
<feature type="non-terminal residue" evidence="1">
    <location>
        <position position="1"/>
    </location>
</feature>
<evidence type="ECO:0000313" key="1">
    <source>
        <dbReference type="EMBL" id="ETO25837.1"/>
    </source>
</evidence>
<keyword evidence="2" id="KW-1185">Reference proteome</keyword>
<protein>
    <submittedName>
        <fullName evidence="1">Uncharacterized protein</fullName>
    </submittedName>
</protein>
<evidence type="ECO:0000313" key="2">
    <source>
        <dbReference type="Proteomes" id="UP000023152"/>
    </source>
</evidence>
<accession>X6NKE6</accession>
<gene>
    <name evidence="1" type="ORF">RFI_11300</name>
</gene>
<comment type="caution">
    <text evidence="1">The sequence shown here is derived from an EMBL/GenBank/DDBJ whole genome shotgun (WGS) entry which is preliminary data.</text>
</comment>
<organism evidence="1 2">
    <name type="scientific">Reticulomyxa filosa</name>
    <dbReference type="NCBI Taxonomy" id="46433"/>
    <lineage>
        <taxon>Eukaryota</taxon>
        <taxon>Sar</taxon>
        <taxon>Rhizaria</taxon>
        <taxon>Retaria</taxon>
        <taxon>Foraminifera</taxon>
        <taxon>Monothalamids</taxon>
        <taxon>Reticulomyxidae</taxon>
        <taxon>Reticulomyxa</taxon>
    </lineage>
</organism>
<sequence>KGYGSEVESYQQLWSGFKTCWNTLANRKIKNDCKSFVIPKLHDDNSIILEFSAAQNNENGLIIVKIIQLLQDAHNAFLEDVTMESKMHANNEEKYGEKDEDSNQKVMAKNKSLFDIHENDIVCLDKDQVTEIIRQWSLPSLKYGNITQTQNNVLDLSAIENEIAYRFIKNREILEIGIPFLQFSNQLNIKNCVAIIEENNKELKKESIDQPLLKTFLTSLKSQSEMQRTLEILNEVLVFVSQNIKTIDLLSRNHQIFSFLNILSLFFLYRDKQFVELLEQMSFDEKSCKLFIMDLKEQQKMFILCRHMCNLWRLLNNAVQLKFVDESTIDNYVLDIYKVPLTELLKQQLQEMVQKTSLAIIKEILDAWREVVQSEGQKMRELKKKDTKPELFSNWLDNIVFFENELEFFPKESLTWEYCAAGYAYLHKLFKPAQVIDI</sequence>
<dbReference type="AlphaFoldDB" id="X6NKE6"/>
<reference evidence="1 2" key="1">
    <citation type="journal article" date="2013" name="Curr. Biol.">
        <title>The Genome of the Foraminiferan Reticulomyxa filosa.</title>
        <authorList>
            <person name="Glockner G."/>
            <person name="Hulsmann N."/>
            <person name="Schleicher M."/>
            <person name="Noegel A.A."/>
            <person name="Eichinger L."/>
            <person name="Gallinger C."/>
            <person name="Pawlowski J."/>
            <person name="Sierra R."/>
            <person name="Euteneuer U."/>
            <person name="Pillet L."/>
            <person name="Moustafa A."/>
            <person name="Platzer M."/>
            <person name="Groth M."/>
            <person name="Szafranski K."/>
            <person name="Schliwa M."/>
        </authorList>
    </citation>
    <scope>NUCLEOTIDE SEQUENCE [LARGE SCALE GENOMIC DNA]</scope>
</reference>
<name>X6NKE6_RETFI</name>
<dbReference type="EMBL" id="ASPP01008255">
    <property type="protein sequence ID" value="ETO25837.1"/>
    <property type="molecule type" value="Genomic_DNA"/>
</dbReference>
<dbReference type="Proteomes" id="UP000023152">
    <property type="component" value="Unassembled WGS sequence"/>
</dbReference>